<accession>A0A7W9CTF6</accession>
<dbReference type="GO" id="GO:0008915">
    <property type="term" value="F:lipid-A-disaccharide synthase activity"/>
    <property type="evidence" value="ECO:0007669"/>
    <property type="project" value="UniProtKB-UniRule"/>
</dbReference>
<evidence type="ECO:0000256" key="9">
    <source>
        <dbReference type="ARBA" id="ARBA00023098"/>
    </source>
</evidence>
<evidence type="ECO:0000256" key="10">
    <source>
        <dbReference type="ARBA" id="ARBA00048975"/>
    </source>
</evidence>
<keyword evidence="6" id="KW-0441">Lipid A biosynthesis</keyword>
<evidence type="ECO:0000256" key="5">
    <source>
        <dbReference type="ARBA" id="ARBA00022516"/>
    </source>
</evidence>
<sequence length="394" mass="41466">MSAVPAGRPLDVFIIAGEHSGDALAAPLMAALAAGPNGARFRGVGGPLMAGEGLASFFPMDDLTAIGIGEVLGKLPTILRRLKETVAAILAAPPDVLVLVDAPDFTHRVAARVRRRLPDLPIVKYVAPTVWVWRKGRAKAMAGPIDHVLAVLPFEPAVMHRLGGPPTSYVGHPLVTEAAALRPDAAEAARRTAAPPLVLVLPGSRRSELKRLGAIFGATLGAYAARQPGEFVLPTLPRLRPMVEALVATWPVPVRVVDGDAERRAAFRAARAALAASGTVTLELALAGVPLVAAYRIPKWEEAIARVMLDVPSVILANLVLGENAVPEFLQADCRPDRLSAALAAIVAEGPQRARQTEAFARLDTVMGVGRLTPSRRAAEIVRAVALDRLTPAS</sequence>
<evidence type="ECO:0000256" key="2">
    <source>
        <dbReference type="ARBA" id="ARBA00007868"/>
    </source>
</evidence>
<dbReference type="NCBIfam" id="TIGR00215">
    <property type="entry name" value="lpxB"/>
    <property type="match status" value="1"/>
</dbReference>
<evidence type="ECO:0000256" key="3">
    <source>
        <dbReference type="ARBA" id="ARBA00012687"/>
    </source>
</evidence>
<evidence type="ECO:0000313" key="12">
    <source>
        <dbReference type="EMBL" id="MBB5751309.1"/>
    </source>
</evidence>
<comment type="caution">
    <text evidence="12">The sequence shown here is derived from an EMBL/GenBank/DDBJ whole genome shotgun (WGS) entry which is preliminary data.</text>
</comment>
<dbReference type="PANTHER" id="PTHR30372:SF4">
    <property type="entry name" value="LIPID-A-DISACCHARIDE SYNTHASE, MITOCHONDRIAL-RELATED"/>
    <property type="match status" value="1"/>
</dbReference>
<dbReference type="PANTHER" id="PTHR30372">
    <property type="entry name" value="LIPID-A-DISACCHARIDE SYNTHASE"/>
    <property type="match status" value="1"/>
</dbReference>
<evidence type="ECO:0000313" key="13">
    <source>
        <dbReference type="Proteomes" id="UP000523821"/>
    </source>
</evidence>
<dbReference type="InterPro" id="IPR003835">
    <property type="entry name" value="Glyco_trans_19"/>
</dbReference>
<dbReference type="EMBL" id="JACHOO010000001">
    <property type="protein sequence ID" value="MBB5751309.1"/>
    <property type="molecule type" value="Genomic_DNA"/>
</dbReference>
<evidence type="ECO:0000256" key="7">
    <source>
        <dbReference type="ARBA" id="ARBA00022676"/>
    </source>
</evidence>
<proteinExistence type="inferred from homology"/>
<evidence type="ECO:0000256" key="11">
    <source>
        <dbReference type="NCBIfam" id="TIGR00215"/>
    </source>
</evidence>
<dbReference type="AlphaFoldDB" id="A0A7W9CTF6"/>
<evidence type="ECO:0000256" key="1">
    <source>
        <dbReference type="ARBA" id="ARBA00002056"/>
    </source>
</evidence>
<dbReference type="Proteomes" id="UP000523821">
    <property type="component" value="Unassembled WGS sequence"/>
</dbReference>
<reference evidence="12 13" key="1">
    <citation type="submission" date="2020-08" db="EMBL/GenBank/DDBJ databases">
        <title>Genomic Encyclopedia of Type Strains, Phase IV (KMG-IV): sequencing the most valuable type-strain genomes for metagenomic binning, comparative biology and taxonomic classification.</title>
        <authorList>
            <person name="Goeker M."/>
        </authorList>
    </citation>
    <scope>NUCLEOTIDE SEQUENCE [LARGE SCALE GENOMIC DNA]</scope>
    <source>
        <strain evidence="12 13">DSM 16268</strain>
    </source>
</reference>
<dbReference type="GO" id="GO:0005543">
    <property type="term" value="F:phospholipid binding"/>
    <property type="evidence" value="ECO:0007669"/>
    <property type="project" value="TreeGrafter"/>
</dbReference>
<evidence type="ECO:0000256" key="8">
    <source>
        <dbReference type="ARBA" id="ARBA00022679"/>
    </source>
</evidence>
<organism evidence="12 13">
    <name type="scientific">Prosthecomicrobium pneumaticum</name>
    <dbReference type="NCBI Taxonomy" id="81895"/>
    <lineage>
        <taxon>Bacteria</taxon>
        <taxon>Pseudomonadati</taxon>
        <taxon>Pseudomonadota</taxon>
        <taxon>Alphaproteobacteria</taxon>
        <taxon>Hyphomicrobiales</taxon>
        <taxon>Kaistiaceae</taxon>
        <taxon>Prosthecomicrobium</taxon>
    </lineage>
</organism>
<comment type="function">
    <text evidence="1">Condensation of UDP-2,3-diacylglucosamine and 2,3-diacylglucosamine-1-phosphate to form lipid A disaccharide, a precursor of lipid A, a phosphorylated glycolipid that anchors the lipopolysaccharide to the outer membrane of the cell.</text>
</comment>
<keyword evidence="5" id="KW-0444">Lipid biosynthesis</keyword>
<comment type="catalytic activity">
    <reaction evidence="10">
        <text>a lipid X + a UDP-2-N,3-O-bis[(3R)-3-hydroxyacyl]-alpha-D-glucosamine = a lipid A disaccharide + UDP + H(+)</text>
        <dbReference type="Rhea" id="RHEA:67828"/>
        <dbReference type="ChEBI" id="CHEBI:15378"/>
        <dbReference type="ChEBI" id="CHEBI:58223"/>
        <dbReference type="ChEBI" id="CHEBI:137748"/>
        <dbReference type="ChEBI" id="CHEBI:176338"/>
        <dbReference type="ChEBI" id="CHEBI:176343"/>
        <dbReference type="EC" id="2.4.1.182"/>
    </reaction>
</comment>
<dbReference type="GO" id="GO:0009245">
    <property type="term" value="P:lipid A biosynthetic process"/>
    <property type="evidence" value="ECO:0007669"/>
    <property type="project" value="UniProtKB-UniRule"/>
</dbReference>
<keyword evidence="7 12" id="KW-0328">Glycosyltransferase</keyword>
<keyword evidence="13" id="KW-1185">Reference proteome</keyword>
<dbReference type="EC" id="2.4.1.182" evidence="3 11"/>
<gene>
    <name evidence="12" type="ORF">GGQ63_000352</name>
</gene>
<evidence type="ECO:0000256" key="4">
    <source>
        <dbReference type="ARBA" id="ARBA00020902"/>
    </source>
</evidence>
<name>A0A7W9CTF6_9HYPH</name>
<dbReference type="GO" id="GO:0016020">
    <property type="term" value="C:membrane"/>
    <property type="evidence" value="ECO:0007669"/>
    <property type="project" value="GOC"/>
</dbReference>
<comment type="similarity">
    <text evidence="2">Belongs to the LpxB family.</text>
</comment>
<dbReference type="SUPFAM" id="SSF53756">
    <property type="entry name" value="UDP-Glycosyltransferase/glycogen phosphorylase"/>
    <property type="match status" value="1"/>
</dbReference>
<protein>
    <recommendedName>
        <fullName evidence="4 11">Lipid-A-disaccharide synthase</fullName>
        <ecNumber evidence="3 11">2.4.1.182</ecNumber>
    </recommendedName>
</protein>
<evidence type="ECO:0000256" key="6">
    <source>
        <dbReference type="ARBA" id="ARBA00022556"/>
    </source>
</evidence>
<dbReference type="Pfam" id="PF02684">
    <property type="entry name" value="LpxB"/>
    <property type="match status" value="1"/>
</dbReference>
<keyword evidence="9" id="KW-0443">Lipid metabolism</keyword>
<keyword evidence="8 12" id="KW-0808">Transferase</keyword>
<dbReference type="RefSeq" id="WP_183851875.1">
    <property type="nucleotide sequence ID" value="NZ_JACHOO010000001.1"/>
</dbReference>